<reference evidence="2" key="1">
    <citation type="journal article" date="2012" name="Nature">
        <title>A physical, genetic and functional sequence assembly of the barley genome.</title>
        <authorList>
            <consortium name="The International Barley Genome Sequencing Consortium"/>
            <person name="Mayer K.F."/>
            <person name="Waugh R."/>
            <person name="Brown J.W."/>
            <person name="Schulman A."/>
            <person name="Langridge P."/>
            <person name="Platzer M."/>
            <person name="Fincher G.B."/>
            <person name="Muehlbauer G.J."/>
            <person name="Sato K."/>
            <person name="Close T.J."/>
            <person name="Wise R.P."/>
            <person name="Stein N."/>
        </authorList>
    </citation>
    <scope>NUCLEOTIDE SEQUENCE [LARGE SCALE GENOMIC DNA]</scope>
    <source>
        <strain evidence="2">cv. Morex</strain>
    </source>
</reference>
<reference evidence="1" key="3">
    <citation type="submission" date="2022-01" db="UniProtKB">
        <authorList>
            <consortium name="EnsemblPlants"/>
        </authorList>
    </citation>
    <scope>IDENTIFICATION</scope>
    <source>
        <strain evidence="1">subsp. vulgare</strain>
    </source>
</reference>
<dbReference type="AlphaFoldDB" id="A0A8I6YS87"/>
<sequence>MKRGGDIVSLFEKETMRIGKKKKAENMPDVNEEQTGELVCVPVVIEEQSEEPTLSMPSVTIEQTEDVSPALPPVYDFSRLKHDPEERIPIASYPVNEQDVVRRAYILKKPFKPYAHDFEKRSIESRERSFNLLWLHNHNWLEYN</sequence>
<name>A0A8I6YS87_HORVV</name>
<dbReference type="Proteomes" id="UP000011116">
    <property type="component" value="Chromosome 7H"/>
</dbReference>
<proteinExistence type="predicted"/>
<protein>
    <submittedName>
        <fullName evidence="1">Uncharacterized protein</fullName>
    </submittedName>
</protein>
<evidence type="ECO:0000313" key="2">
    <source>
        <dbReference type="Proteomes" id="UP000011116"/>
    </source>
</evidence>
<dbReference type="Gramene" id="HORVU.MOREX.r3.7HG0741730.1">
    <property type="protein sequence ID" value="HORVU.MOREX.r3.7HG0741730.1.CDS1"/>
    <property type="gene ID" value="HORVU.MOREX.r3.7HG0741730"/>
</dbReference>
<accession>A0A8I6YS87</accession>
<keyword evidence="2" id="KW-1185">Reference proteome</keyword>
<evidence type="ECO:0000313" key="1">
    <source>
        <dbReference type="EnsemblPlants" id="HORVU.MOREX.r3.7HG0741730.1.CDS1"/>
    </source>
</evidence>
<dbReference type="EnsemblPlants" id="HORVU.MOREX.r3.7HG0741730.1">
    <property type="protein sequence ID" value="HORVU.MOREX.r3.7HG0741730.1.CDS1"/>
    <property type="gene ID" value="HORVU.MOREX.r3.7HG0741730"/>
</dbReference>
<reference evidence="1" key="2">
    <citation type="submission" date="2020-10" db="EMBL/GenBank/DDBJ databases">
        <authorList>
            <person name="Scholz U."/>
            <person name="Mascher M."/>
            <person name="Fiebig A."/>
        </authorList>
    </citation>
    <scope>NUCLEOTIDE SEQUENCE [LARGE SCALE GENOMIC DNA]</scope>
    <source>
        <strain evidence="1">cv. Morex</strain>
    </source>
</reference>
<organism evidence="1 2">
    <name type="scientific">Hordeum vulgare subsp. vulgare</name>
    <name type="common">Domesticated barley</name>
    <dbReference type="NCBI Taxonomy" id="112509"/>
    <lineage>
        <taxon>Eukaryota</taxon>
        <taxon>Viridiplantae</taxon>
        <taxon>Streptophyta</taxon>
        <taxon>Embryophyta</taxon>
        <taxon>Tracheophyta</taxon>
        <taxon>Spermatophyta</taxon>
        <taxon>Magnoliopsida</taxon>
        <taxon>Liliopsida</taxon>
        <taxon>Poales</taxon>
        <taxon>Poaceae</taxon>
        <taxon>BOP clade</taxon>
        <taxon>Pooideae</taxon>
        <taxon>Triticodae</taxon>
        <taxon>Triticeae</taxon>
        <taxon>Hordeinae</taxon>
        <taxon>Hordeum</taxon>
    </lineage>
</organism>
<dbReference type="Gramene" id="HORVU.MOREX.r2.7HG0615160.1">
    <property type="protein sequence ID" value="HORVU.MOREX.r2.7HG0615160.1.CDS.1"/>
    <property type="gene ID" value="HORVU.MOREX.r2.7HG0615160"/>
</dbReference>